<comment type="caution">
    <text evidence="10">The sequence shown here is derived from an EMBL/GenBank/DDBJ whole genome shotgun (WGS) entry which is preliminary data.</text>
</comment>
<dbReference type="InterPro" id="IPR005052">
    <property type="entry name" value="Lectin_leg"/>
</dbReference>
<keyword evidence="2 7" id="KW-0812">Transmembrane</keyword>
<organism evidence="10 11">
    <name type="scientific">Gomphillus americanus</name>
    <dbReference type="NCBI Taxonomy" id="1940652"/>
    <lineage>
        <taxon>Eukaryota</taxon>
        <taxon>Fungi</taxon>
        <taxon>Dikarya</taxon>
        <taxon>Ascomycota</taxon>
        <taxon>Pezizomycotina</taxon>
        <taxon>Lecanoromycetes</taxon>
        <taxon>OSLEUM clade</taxon>
        <taxon>Ostropomycetidae</taxon>
        <taxon>Ostropales</taxon>
        <taxon>Graphidaceae</taxon>
        <taxon>Gomphilloideae</taxon>
        <taxon>Gomphillus</taxon>
    </lineage>
</organism>
<keyword evidence="3 8" id="KW-0732">Signal</keyword>
<gene>
    <name evidence="10" type="ORF">GOMPHAMPRED_006297</name>
</gene>
<dbReference type="Proteomes" id="UP000664169">
    <property type="component" value="Unassembled WGS sequence"/>
</dbReference>
<dbReference type="AlphaFoldDB" id="A0A8H3IA32"/>
<accession>A0A8H3IA32</accession>
<evidence type="ECO:0000256" key="6">
    <source>
        <dbReference type="SAM" id="MobiDB-lite"/>
    </source>
</evidence>
<feature type="chain" id="PRO_5034966131" description="L-type lectin-like domain-containing protein" evidence="8">
    <location>
        <begin position="16"/>
        <end position="436"/>
    </location>
</feature>
<reference evidence="10" key="1">
    <citation type="submission" date="2021-03" db="EMBL/GenBank/DDBJ databases">
        <authorList>
            <person name="Tagirdzhanova G."/>
        </authorList>
    </citation>
    <scope>NUCLEOTIDE SEQUENCE</scope>
</reference>
<dbReference type="PANTHER" id="PTHR12223:SF28">
    <property type="entry name" value="LECTIN, MANNOSE BINDING 1 LIKE"/>
    <property type="match status" value="1"/>
</dbReference>
<evidence type="ECO:0000256" key="3">
    <source>
        <dbReference type="ARBA" id="ARBA00022729"/>
    </source>
</evidence>
<feature type="transmembrane region" description="Helical" evidence="7">
    <location>
        <begin position="401"/>
        <end position="422"/>
    </location>
</feature>
<name>A0A8H3IA32_9LECA</name>
<evidence type="ECO:0000256" key="2">
    <source>
        <dbReference type="ARBA" id="ARBA00022692"/>
    </source>
</evidence>
<dbReference type="InterPro" id="IPR051136">
    <property type="entry name" value="Intracellular_Lectin-GPT"/>
</dbReference>
<feature type="domain" description="L-type lectin-like" evidence="9">
    <location>
        <begin position="16"/>
        <end position="229"/>
    </location>
</feature>
<dbReference type="GO" id="GO:0030134">
    <property type="term" value="C:COPII-coated ER to Golgi transport vesicle"/>
    <property type="evidence" value="ECO:0007669"/>
    <property type="project" value="TreeGrafter"/>
</dbReference>
<keyword evidence="4 7" id="KW-1133">Transmembrane helix</keyword>
<dbReference type="OrthoDB" id="10265193at2759"/>
<proteinExistence type="predicted"/>
<feature type="signal peptide" evidence="8">
    <location>
        <begin position="1"/>
        <end position="15"/>
    </location>
</feature>
<evidence type="ECO:0000256" key="1">
    <source>
        <dbReference type="ARBA" id="ARBA00004479"/>
    </source>
</evidence>
<feature type="compositionally biased region" description="Polar residues" evidence="6">
    <location>
        <begin position="230"/>
        <end position="240"/>
    </location>
</feature>
<evidence type="ECO:0000256" key="8">
    <source>
        <dbReference type="SAM" id="SignalP"/>
    </source>
</evidence>
<dbReference type="EMBL" id="CAJPDQ010000004">
    <property type="protein sequence ID" value="CAF9908750.1"/>
    <property type="molecule type" value="Genomic_DNA"/>
</dbReference>
<dbReference type="GO" id="GO:0006888">
    <property type="term" value="P:endoplasmic reticulum to Golgi vesicle-mediated transport"/>
    <property type="evidence" value="ECO:0007669"/>
    <property type="project" value="TreeGrafter"/>
</dbReference>
<keyword evidence="5 7" id="KW-0472">Membrane</keyword>
<dbReference type="PANTHER" id="PTHR12223">
    <property type="entry name" value="VESICULAR MANNOSE-BINDING LECTIN"/>
    <property type="match status" value="1"/>
</dbReference>
<evidence type="ECO:0000313" key="11">
    <source>
        <dbReference type="Proteomes" id="UP000664169"/>
    </source>
</evidence>
<dbReference type="GO" id="GO:0005793">
    <property type="term" value="C:endoplasmic reticulum-Golgi intermediate compartment"/>
    <property type="evidence" value="ECO:0007669"/>
    <property type="project" value="TreeGrafter"/>
</dbReference>
<dbReference type="Pfam" id="PF03388">
    <property type="entry name" value="Lectin_leg-like"/>
    <property type="match status" value="1"/>
</dbReference>
<evidence type="ECO:0000259" key="9">
    <source>
        <dbReference type="PROSITE" id="PS51328"/>
    </source>
</evidence>
<feature type="region of interest" description="Disordered" evidence="6">
    <location>
        <begin position="230"/>
        <end position="257"/>
    </location>
</feature>
<evidence type="ECO:0000256" key="4">
    <source>
        <dbReference type="ARBA" id="ARBA00022989"/>
    </source>
</evidence>
<dbReference type="GO" id="GO:0000139">
    <property type="term" value="C:Golgi membrane"/>
    <property type="evidence" value="ECO:0007669"/>
    <property type="project" value="TreeGrafter"/>
</dbReference>
<dbReference type="PROSITE" id="PS51328">
    <property type="entry name" value="L_LECTIN_LIKE"/>
    <property type="match status" value="1"/>
</dbReference>
<protein>
    <recommendedName>
        <fullName evidence="9">L-type lectin-like domain-containing protein</fullName>
    </recommendedName>
</protein>
<dbReference type="GO" id="GO:0005537">
    <property type="term" value="F:D-mannose binding"/>
    <property type="evidence" value="ECO:0007669"/>
    <property type="project" value="TreeGrafter"/>
</dbReference>
<evidence type="ECO:0000313" key="10">
    <source>
        <dbReference type="EMBL" id="CAF9908750.1"/>
    </source>
</evidence>
<sequence>MRTIVLTLIASFAAAQKEVEFASFGQRHTLELGYLPGWNLGGSQRPQILGDKVIFTPPYPGEVTASAWTTERLNSPDFTINTKFLANGPDHGGGNLQIWYSREGEAAIKDQSLYTVEKFTGLVIAIDQHGGPGGGIRGFLNDGTTSFRNHPHLDTAAFGHCDYSYRNRGLPSKLQIKHDVNGLEVTIDDKPCFKTDKVTLPPNYYLGLTASSSANPDSFEVAKFITSVGNTPSTIPPSYQNREKTPKPLPLSDNTNTVSPPPSINQAANDITIEHVSDILASTLETSASQFADVHDRLQSLGHNTERLFSEYIRTSASLSGRIEELHSRLARSDQLSSMQKQITSLESAIRELKQVVEGGGGDMKGMLGELHESVRKRHDNLEKALPGHMGNAIAAHGPSMGLYLLYAVFLQAGILGGYVWWRRRREQSMKAGKYL</sequence>
<evidence type="ECO:0000256" key="5">
    <source>
        <dbReference type="ARBA" id="ARBA00023136"/>
    </source>
</evidence>
<comment type="subcellular location">
    <subcellularLocation>
        <location evidence="1">Membrane</location>
        <topology evidence="1">Single-pass type I membrane protein</topology>
    </subcellularLocation>
</comment>
<dbReference type="SUPFAM" id="SSF49899">
    <property type="entry name" value="Concanavalin A-like lectins/glucanases"/>
    <property type="match status" value="1"/>
</dbReference>
<evidence type="ECO:0000256" key="7">
    <source>
        <dbReference type="SAM" id="Phobius"/>
    </source>
</evidence>
<dbReference type="GO" id="GO:0005789">
    <property type="term" value="C:endoplasmic reticulum membrane"/>
    <property type="evidence" value="ECO:0007669"/>
    <property type="project" value="TreeGrafter"/>
</dbReference>
<keyword evidence="11" id="KW-1185">Reference proteome</keyword>
<dbReference type="Gene3D" id="2.60.120.200">
    <property type="match status" value="1"/>
</dbReference>
<dbReference type="InterPro" id="IPR013320">
    <property type="entry name" value="ConA-like_dom_sf"/>
</dbReference>